<keyword evidence="3 5" id="KW-1133">Transmembrane helix</keyword>
<evidence type="ECO:0000256" key="3">
    <source>
        <dbReference type="ARBA" id="ARBA00022989"/>
    </source>
</evidence>
<dbReference type="Proteomes" id="UP001239265">
    <property type="component" value="Unassembled WGS sequence"/>
</dbReference>
<dbReference type="Pfam" id="PF07690">
    <property type="entry name" value="MFS_1"/>
    <property type="match status" value="1"/>
</dbReference>
<feature type="transmembrane region" description="Helical" evidence="5">
    <location>
        <begin position="46"/>
        <end position="65"/>
    </location>
</feature>
<gene>
    <name evidence="7" type="ORF">QT385_20460</name>
</gene>
<feature type="transmembrane region" description="Helical" evidence="5">
    <location>
        <begin position="163"/>
        <end position="181"/>
    </location>
</feature>
<name>A0ABD5BB18_ELIMR</name>
<feature type="domain" description="Major facilitator superfamily (MFS) profile" evidence="6">
    <location>
        <begin position="207"/>
        <end position="395"/>
    </location>
</feature>
<feature type="transmembrane region" description="Helical" evidence="5">
    <location>
        <begin position="328"/>
        <end position="353"/>
    </location>
</feature>
<dbReference type="AlphaFoldDB" id="A0ABD5BB18"/>
<dbReference type="PROSITE" id="PS50850">
    <property type="entry name" value="MFS"/>
    <property type="match status" value="1"/>
</dbReference>
<dbReference type="EMBL" id="JAUCQJ010000007">
    <property type="protein sequence ID" value="MDQ8751039.1"/>
    <property type="molecule type" value="Genomic_DNA"/>
</dbReference>
<keyword evidence="2 5" id="KW-0812">Transmembrane</keyword>
<dbReference type="InterPro" id="IPR020846">
    <property type="entry name" value="MFS_dom"/>
</dbReference>
<feature type="transmembrane region" description="Helical" evidence="5">
    <location>
        <begin position="77"/>
        <end position="95"/>
    </location>
</feature>
<dbReference type="RefSeq" id="WP_078796081.1">
    <property type="nucleotide sequence ID" value="NZ_JAUCQJ010000007.1"/>
</dbReference>
<evidence type="ECO:0000256" key="4">
    <source>
        <dbReference type="ARBA" id="ARBA00023136"/>
    </source>
</evidence>
<dbReference type="InterPro" id="IPR011701">
    <property type="entry name" value="MFS"/>
</dbReference>
<dbReference type="PANTHER" id="PTHR23514:SF13">
    <property type="entry name" value="INNER MEMBRANE PROTEIN YBJJ"/>
    <property type="match status" value="1"/>
</dbReference>
<evidence type="ECO:0000259" key="6">
    <source>
        <dbReference type="PROSITE" id="PS50850"/>
    </source>
</evidence>
<dbReference type="InterPro" id="IPR036259">
    <property type="entry name" value="MFS_trans_sf"/>
</dbReference>
<dbReference type="Gene3D" id="1.20.1250.20">
    <property type="entry name" value="MFS general substrate transporter like domains"/>
    <property type="match status" value="2"/>
</dbReference>
<proteinExistence type="predicted"/>
<dbReference type="PANTHER" id="PTHR23514">
    <property type="entry name" value="BYPASS OF STOP CODON PROTEIN 6"/>
    <property type="match status" value="1"/>
</dbReference>
<reference evidence="7 8" key="1">
    <citation type="submission" date="2023-06" db="EMBL/GenBank/DDBJ databases">
        <title>Nosocomial Elizabethkingia miricola genome.</title>
        <authorList>
            <person name="Morgado S."/>
            <person name="Fonseca E."/>
            <person name="Freitas F."/>
            <person name="Vicente A.C."/>
        </authorList>
    </citation>
    <scope>NUCLEOTIDE SEQUENCE [LARGE SCALE GENOMIC DNA]</scope>
    <source>
        <strain evidence="7 8">EM15</strain>
    </source>
</reference>
<evidence type="ECO:0000313" key="8">
    <source>
        <dbReference type="Proteomes" id="UP001239265"/>
    </source>
</evidence>
<feature type="transmembrane region" description="Helical" evidence="5">
    <location>
        <begin position="101"/>
        <end position="121"/>
    </location>
</feature>
<dbReference type="GO" id="GO:0016020">
    <property type="term" value="C:membrane"/>
    <property type="evidence" value="ECO:0007669"/>
    <property type="project" value="UniProtKB-SubCell"/>
</dbReference>
<evidence type="ECO:0000256" key="5">
    <source>
        <dbReference type="SAM" id="Phobius"/>
    </source>
</evidence>
<feature type="transmembrane region" description="Helical" evidence="5">
    <location>
        <begin position="359"/>
        <end position="377"/>
    </location>
</feature>
<organism evidence="7 8">
    <name type="scientific">Elizabethkingia miricola</name>
    <name type="common">Chryseobacterium miricola</name>
    <dbReference type="NCBI Taxonomy" id="172045"/>
    <lineage>
        <taxon>Bacteria</taxon>
        <taxon>Pseudomonadati</taxon>
        <taxon>Bacteroidota</taxon>
        <taxon>Flavobacteriia</taxon>
        <taxon>Flavobacteriales</taxon>
        <taxon>Weeksellaceae</taxon>
        <taxon>Elizabethkingia</taxon>
    </lineage>
</organism>
<feature type="transmembrane region" description="Helical" evidence="5">
    <location>
        <begin position="202"/>
        <end position="224"/>
    </location>
</feature>
<protein>
    <submittedName>
        <fullName evidence="7">MFS transporter</fullName>
    </submittedName>
</protein>
<feature type="transmembrane region" description="Helical" evidence="5">
    <location>
        <begin position="133"/>
        <end position="157"/>
    </location>
</feature>
<feature type="transmembrane region" description="Helical" evidence="5">
    <location>
        <begin position="244"/>
        <end position="261"/>
    </location>
</feature>
<comment type="caution">
    <text evidence="7">The sequence shown here is derived from an EMBL/GenBank/DDBJ whole genome shotgun (WGS) entry which is preliminary data.</text>
</comment>
<comment type="subcellular location">
    <subcellularLocation>
        <location evidence="1">Membrane</location>
        <topology evidence="1">Multi-pass membrane protein</topology>
    </subcellularLocation>
</comment>
<dbReference type="CDD" id="cd17393">
    <property type="entry name" value="MFS_MosC_like"/>
    <property type="match status" value="1"/>
</dbReference>
<evidence type="ECO:0000256" key="2">
    <source>
        <dbReference type="ARBA" id="ARBA00022692"/>
    </source>
</evidence>
<accession>A0ABD5BB18</accession>
<dbReference type="SUPFAM" id="SSF103473">
    <property type="entry name" value="MFS general substrate transporter"/>
    <property type="match status" value="1"/>
</dbReference>
<evidence type="ECO:0000313" key="7">
    <source>
        <dbReference type="EMBL" id="MDQ8751039.1"/>
    </source>
</evidence>
<dbReference type="InterPro" id="IPR051788">
    <property type="entry name" value="MFS_Transporter"/>
</dbReference>
<evidence type="ECO:0000256" key="1">
    <source>
        <dbReference type="ARBA" id="ARBA00004141"/>
    </source>
</evidence>
<sequence>MNITESSRVKMPTSCLLLFFAHGLVFSSWASRIPIVKKILDIGEAELGTLLLLMPIGQISTMILVGKLISRYGSSQIIKNCFMLYPFILLLIGFANSYWQLMIILFFFGVSGNLCNIAMNTQAIEIEKLTGRILMASYHGAWCFAGLVGALIGLLMVNIGMSTFYHFTLVFFIVGALWWYCKRHLSNIPAAVTQPKQSVYKQANPTLIGLGIIGFLSMAVEGAMIDWSGVYLQTIVKAPEHQIMLGYVSFVFMMTLGRFTGNYMLEKYGKIKILRLSGLLMSGGLFLSIIFPELWICIIAFMIIGVGSSLSVPSVYSTVGTLNLKSPGIALSFVSSIAFLGFLAGPPLIGFIAEALDLRYSYGLFACFGILLTFLTGQMKVFRTVRPELESGGIR</sequence>
<keyword evidence="4 5" id="KW-0472">Membrane</keyword>